<dbReference type="OrthoDB" id="9790023at2"/>
<dbReference type="InterPro" id="IPR003737">
    <property type="entry name" value="GlcNAc_PI_deacetylase-related"/>
</dbReference>
<dbReference type="PANTHER" id="PTHR12993:SF29">
    <property type="entry name" value="BLR3841 PROTEIN"/>
    <property type="match status" value="1"/>
</dbReference>
<organism evidence="1 2">
    <name type="scientific">Dyadobacter luteus</name>
    <dbReference type="NCBI Taxonomy" id="2259619"/>
    <lineage>
        <taxon>Bacteria</taxon>
        <taxon>Pseudomonadati</taxon>
        <taxon>Bacteroidota</taxon>
        <taxon>Cytophagia</taxon>
        <taxon>Cytophagales</taxon>
        <taxon>Spirosomataceae</taxon>
        <taxon>Dyadobacter</taxon>
    </lineage>
</organism>
<dbReference type="RefSeq" id="WP_115829410.1">
    <property type="nucleotide sequence ID" value="NZ_QNUL01000002.1"/>
</dbReference>
<dbReference type="PANTHER" id="PTHR12993">
    <property type="entry name" value="N-ACETYLGLUCOSAMINYL-PHOSPHATIDYLINOSITOL DE-N-ACETYLASE-RELATED"/>
    <property type="match status" value="1"/>
</dbReference>
<name>A0A3D8YIT6_9BACT</name>
<gene>
    <name evidence="1" type="ORF">DSL64_04280</name>
</gene>
<dbReference type="SUPFAM" id="SSF102588">
    <property type="entry name" value="LmbE-like"/>
    <property type="match status" value="1"/>
</dbReference>
<evidence type="ECO:0000313" key="1">
    <source>
        <dbReference type="EMBL" id="REA63660.1"/>
    </source>
</evidence>
<evidence type="ECO:0000313" key="2">
    <source>
        <dbReference type="Proteomes" id="UP000256373"/>
    </source>
</evidence>
<dbReference type="Pfam" id="PF02585">
    <property type="entry name" value="PIG-L"/>
    <property type="match status" value="1"/>
</dbReference>
<dbReference type="InterPro" id="IPR024078">
    <property type="entry name" value="LmbE-like_dom_sf"/>
</dbReference>
<keyword evidence="2" id="KW-1185">Reference proteome</keyword>
<reference evidence="1 2" key="1">
    <citation type="submission" date="2018-07" db="EMBL/GenBank/DDBJ databases">
        <title>Dyadobacter roseus sp. nov., isolated from rose rhizosphere soil.</title>
        <authorList>
            <person name="Chen L."/>
        </authorList>
    </citation>
    <scope>NUCLEOTIDE SEQUENCE [LARGE SCALE GENOMIC DNA]</scope>
    <source>
        <strain evidence="1 2">RS19</strain>
    </source>
</reference>
<accession>A0A3D8YIT6</accession>
<dbReference type="GO" id="GO:0016811">
    <property type="term" value="F:hydrolase activity, acting on carbon-nitrogen (but not peptide) bonds, in linear amides"/>
    <property type="evidence" value="ECO:0007669"/>
    <property type="project" value="TreeGrafter"/>
</dbReference>
<protein>
    <submittedName>
        <fullName evidence="1">PIG-L family deacetylase</fullName>
    </submittedName>
</protein>
<dbReference type="EMBL" id="QNUL01000002">
    <property type="protein sequence ID" value="REA63660.1"/>
    <property type="molecule type" value="Genomic_DNA"/>
</dbReference>
<dbReference type="Gene3D" id="3.40.50.10320">
    <property type="entry name" value="LmbE-like"/>
    <property type="match status" value="1"/>
</dbReference>
<proteinExistence type="predicted"/>
<dbReference type="Proteomes" id="UP000256373">
    <property type="component" value="Unassembled WGS sequence"/>
</dbReference>
<comment type="caution">
    <text evidence="1">The sequence shown here is derived from an EMBL/GenBank/DDBJ whole genome shotgun (WGS) entry which is preliminary data.</text>
</comment>
<dbReference type="AlphaFoldDB" id="A0A3D8YIT6"/>
<sequence length="257" mass="29144">MYAVSDFEHRFAEIKPVLAGTFGSSLIIAPHPDDETLGCGGTVALLLQAKIPVSFLFVSDGTMSHPNSKKYPAPRLRTLRESEAKHAVQLLGGHSSEAYFLAFPDRHVPDLDSPYFEAAVRLVIERIGQRRSESIFVPWQNDPHPDHRATYQILQAAVSRMNRKPRLIQYPVWLWEMGSPNDMDLIAQMSLYSVDITQTLDKKMAALWAHQSQITDLIDDDAQGFRLSKEMIAHFSSPREIFFELNPNTHESEKENI</sequence>